<proteinExistence type="predicted"/>
<dbReference type="VEuPathDB" id="FungiDB:LCOR_01589.1"/>
<sequence>MLNDDPLKVSAPVEPRPKPVMDPLARERSTIMQLSTALQYVIAKDSKLHGAQQQKTAPAGNSKSKLLLGHNVVCNPGQWRPHLSLDTVLKNQPVIMDRRNNMPCSRQVQLITHEVLYRGTEPNFILEDSYEVQGADPRGIFYVLTQRQLSHTFVFLNPEHPWFDDIYGLRRTAYIVLKTDTGEQYELHLKGSRDKYLFGYLCKREEIVQSAKTAMESVIFNKKLPLVLDLDDTLVRLVGDGNDRHVPESEAHRYGNRVVALSDGRRVVLTERVHEFLDWAQNFYEISVCSLGDQNYVDNVVSVLDPQRTRIRGLHYSARFEHDYIKRSHDTNRPPKDLRALYPFFALNTRSLGCGYALPLIIDDETRMWPSEQHDNIIVVRNQMNNPMWTVCLFPHVKEALAHIHQEFFRQLDSYMPRQMDAERDGVVCARPPPSAVGIYKTMLRSVFRDRIASRWA</sequence>
<protein>
    <recommendedName>
        <fullName evidence="2">protein-serine/threonine phosphatase</fullName>
        <ecNumber evidence="2">3.1.3.16</ecNumber>
    </recommendedName>
</protein>
<evidence type="ECO:0000256" key="6">
    <source>
        <dbReference type="ARBA" id="ARBA00048336"/>
    </source>
</evidence>
<evidence type="ECO:0000256" key="2">
    <source>
        <dbReference type="ARBA" id="ARBA00013081"/>
    </source>
</evidence>
<feature type="domain" description="FCP1 homology" evidence="8">
    <location>
        <begin position="219"/>
        <end position="404"/>
    </location>
</feature>
<dbReference type="AlphaFoldDB" id="A0A068RIN2"/>
<evidence type="ECO:0000313" key="9">
    <source>
        <dbReference type="EMBL" id="CDH49859.1"/>
    </source>
</evidence>
<name>A0A068RIN2_9FUNG</name>
<comment type="caution">
    <text evidence="9">The sequence shown here is derived from an EMBL/GenBank/DDBJ whole genome shotgun (WGS) entry which is preliminary data.</text>
</comment>
<keyword evidence="3" id="KW-0378">Hydrolase</keyword>
<evidence type="ECO:0000259" key="8">
    <source>
        <dbReference type="PROSITE" id="PS50969"/>
    </source>
</evidence>
<dbReference type="PROSITE" id="PS50969">
    <property type="entry name" value="FCP1"/>
    <property type="match status" value="1"/>
</dbReference>
<dbReference type="InterPro" id="IPR039189">
    <property type="entry name" value="Fcp1"/>
</dbReference>
<evidence type="ECO:0000256" key="7">
    <source>
        <dbReference type="SAM" id="MobiDB-lite"/>
    </source>
</evidence>
<organism evidence="9 10">
    <name type="scientific">Lichtheimia corymbifera JMRC:FSU:9682</name>
    <dbReference type="NCBI Taxonomy" id="1263082"/>
    <lineage>
        <taxon>Eukaryota</taxon>
        <taxon>Fungi</taxon>
        <taxon>Fungi incertae sedis</taxon>
        <taxon>Mucoromycota</taxon>
        <taxon>Mucoromycotina</taxon>
        <taxon>Mucoromycetes</taxon>
        <taxon>Mucorales</taxon>
        <taxon>Lichtheimiaceae</taxon>
        <taxon>Lichtheimia</taxon>
    </lineage>
</organism>
<dbReference type="SUPFAM" id="SSF56784">
    <property type="entry name" value="HAD-like"/>
    <property type="match status" value="1"/>
</dbReference>
<dbReference type="EMBL" id="CBTN010000004">
    <property type="protein sequence ID" value="CDH49859.1"/>
    <property type="molecule type" value="Genomic_DNA"/>
</dbReference>
<dbReference type="PANTHER" id="PTHR23081:SF36">
    <property type="entry name" value="RNA POLYMERASE II SUBUNIT A C-TERMINAL DOMAIN PHOSPHATASE"/>
    <property type="match status" value="1"/>
</dbReference>
<dbReference type="STRING" id="1263082.A0A068RIN2"/>
<keyword evidence="10" id="KW-1185">Reference proteome</keyword>
<dbReference type="GO" id="GO:0005634">
    <property type="term" value="C:nucleus"/>
    <property type="evidence" value="ECO:0007669"/>
    <property type="project" value="UniProtKB-SubCell"/>
</dbReference>
<gene>
    <name evidence="9" type="ORF">LCOR_01589.1</name>
</gene>
<dbReference type="Proteomes" id="UP000027586">
    <property type="component" value="Unassembled WGS sequence"/>
</dbReference>
<dbReference type="PANTHER" id="PTHR23081">
    <property type="entry name" value="RNA POLYMERASE II CTD PHOSPHATASE"/>
    <property type="match status" value="1"/>
</dbReference>
<feature type="region of interest" description="Disordered" evidence="7">
    <location>
        <begin position="1"/>
        <end position="21"/>
    </location>
</feature>
<evidence type="ECO:0000313" key="10">
    <source>
        <dbReference type="Proteomes" id="UP000027586"/>
    </source>
</evidence>
<accession>A0A068RIN2</accession>
<dbReference type="Gene3D" id="3.40.50.1000">
    <property type="entry name" value="HAD superfamily/HAD-like"/>
    <property type="match status" value="1"/>
</dbReference>
<evidence type="ECO:0000256" key="1">
    <source>
        <dbReference type="ARBA" id="ARBA00004123"/>
    </source>
</evidence>
<dbReference type="EC" id="3.1.3.16" evidence="2"/>
<dbReference type="Pfam" id="PF03031">
    <property type="entry name" value="NIF"/>
    <property type="match status" value="1"/>
</dbReference>
<comment type="catalytic activity">
    <reaction evidence="5">
        <text>O-phospho-L-seryl-[protein] + H2O = L-seryl-[protein] + phosphate</text>
        <dbReference type="Rhea" id="RHEA:20629"/>
        <dbReference type="Rhea" id="RHEA-COMP:9863"/>
        <dbReference type="Rhea" id="RHEA-COMP:11604"/>
        <dbReference type="ChEBI" id="CHEBI:15377"/>
        <dbReference type="ChEBI" id="CHEBI:29999"/>
        <dbReference type="ChEBI" id="CHEBI:43474"/>
        <dbReference type="ChEBI" id="CHEBI:83421"/>
        <dbReference type="EC" id="3.1.3.16"/>
    </reaction>
</comment>
<evidence type="ECO:0000256" key="5">
    <source>
        <dbReference type="ARBA" id="ARBA00047761"/>
    </source>
</evidence>
<dbReference type="GO" id="GO:0008420">
    <property type="term" value="F:RNA polymerase II CTD heptapeptide repeat phosphatase activity"/>
    <property type="evidence" value="ECO:0007669"/>
    <property type="project" value="InterPro"/>
</dbReference>
<evidence type="ECO:0000256" key="3">
    <source>
        <dbReference type="ARBA" id="ARBA00022801"/>
    </source>
</evidence>
<dbReference type="InterPro" id="IPR023214">
    <property type="entry name" value="HAD_sf"/>
</dbReference>
<evidence type="ECO:0000256" key="4">
    <source>
        <dbReference type="ARBA" id="ARBA00023242"/>
    </source>
</evidence>
<dbReference type="InterPro" id="IPR036412">
    <property type="entry name" value="HAD-like_sf"/>
</dbReference>
<dbReference type="InterPro" id="IPR004274">
    <property type="entry name" value="FCP1_dom"/>
</dbReference>
<reference evidence="9" key="1">
    <citation type="submission" date="2013-08" db="EMBL/GenBank/DDBJ databases">
        <title>Gene expansion shapes genome architecture in the human pathogen Lichtheimia corymbifera: an evolutionary genomics analysis in the ancient terrestrial Mucorales (Mucoromycotina).</title>
        <authorList>
            <person name="Schwartze V.U."/>
            <person name="Winter S."/>
            <person name="Shelest E."/>
            <person name="Marcet-Houben M."/>
            <person name="Horn F."/>
            <person name="Wehner S."/>
            <person name="Hoffmann K."/>
            <person name="Riege K."/>
            <person name="Sammeth M."/>
            <person name="Nowrousian M."/>
            <person name="Valiante V."/>
            <person name="Linde J."/>
            <person name="Jacobsen I.D."/>
            <person name="Marz M."/>
            <person name="Brakhage A.A."/>
            <person name="Gabaldon T."/>
            <person name="Bocker S."/>
            <person name="Voigt K."/>
        </authorList>
    </citation>
    <scope>NUCLEOTIDE SEQUENCE [LARGE SCALE GENOMIC DNA]</scope>
    <source>
        <strain evidence="9">FSU 9682</strain>
    </source>
</reference>
<keyword evidence="4" id="KW-0539">Nucleus</keyword>
<dbReference type="OrthoDB" id="10249888at2759"/>
<comment type="catalytic activity">
    <reaction evidence="6">
        <text>O-phospho-L-threonyl-[protein] + H2O = L-threonyl-[protein] + phosphate</text>
        <dbReference type="Rhea" id="RHEA:47004"/>
        <dbReference type="Rhea" id="RHEA-COMP:11060"/>
        <dbReference type="Rhea" id="RHEA-COMP:11605"/>
        <dbReference type="ChEBI" id="CHEBI:15377"/>
        <dbReference type="ChEBI" id="CHEBI:30013"/>
        <dbReference type="ChEBI" id="CHEBI:43474"/>
        <dbReference type="ChEBI" id="CHEBI:61977"/>
        <dbReference type="EC" id="3.1.3.16"/>
    </reaction>
</comment>
<dbReference type="SMART" id="SM00577">
    <property type="entry name" value="CPDc"/>
    <property type="match status" value="1"/>
</dbReference>
<comment type="subcellular location">
    <subcellularLocation>
        <location evidence="1">Nucleus</location>
    </subcellularLocation>
</comment>